<sequence>MPTADALHPCSPMAKSMQLSKGAFIMVGYAGGLITCFLLLQSRWRQHATPVAQVLGSNQKEYPEFKSLEHLQTCLSSDAAKASAAADGALNRARLQEAGLLGKTWPVRVVCIAGTKPRPPGAKTLHFIRHGQGFHNSLADFCLLYNIRRRYSHQAEGLNPYNIAENFDPPLTEIGRQQAKALQPYARTTRPEMVVVSPMNRALMTSNIAFAHMLKAGIPWIAHEGCREKSHGNACDYRRTATELAAEFPNVNFSNVQEQDPWLSRPEGERTETDASQAARAYDFMLWIRDRPETEIVVSTHSAWLFSVFNTVLQCQPASLAEWFQNGELRTVHVTFT</sequence>
<dbReference type="PANTHER" id="PTHR48100:SF1">
    <property type="entry name" value="HISTIDINE PHOSPHATASE FAMILY PROTEIN-RELATED"/>
    <property type="match status" value="1"/>
</dbReference>
<dbReference type="PANTHER" id="PTHR48100">
    <property type="entry name" value="BROAD-SPECIFICITY PHOSPHATASE YOR283W-RELATED"/>
    <property type="match status" value="1"/>
</dbReference>
<dbReference type="AlphaFoldDB" id="A0A7S1IMD5"/>
<keyword evidence="1" id="KW-0812">Transmembrane</keyword>
<dbReference type="SUPFAM" id="SSF53254">
    <property type="entry name" value="Phosphoglycerate mutase-like"/>
    <property type="match status" value="1"/>
</dbReference>
<dbReference type="CDD" id="cd07067">
    <property type="entry name" value="HP_PGM_like"/>
    <property type="match status" value="1"/>
</dbReference>
<name>A0A7S1IMD5_9EUGL</name>
<dbReference type="EMBL" id="HBGA01074606">
    <property type="protein sequence ID" value="CAD9016755.1"/>
    <property type="molecule type" value="Transcribed_RNA"/>
</dbReference>
<dbReference type="InterPro" id="IPR029033">
    <property type="entry name" value="His_PPase_superfam"/>
</dbReference>
<accession>A0A7S1IMD5</accession>
<protein>
    <recommendedName>
        <fullName evidence="3">Phosphoglycerate mutase</fullName>
    </recommendedName>
</protein>
<keyword evidence="1" id="KW-1133">Transmembrane helix</keyword>
<dbReference type="Gene3D" id="3.40.50.1240">
    <property type="entry name" value="Phosphoglycerate mutase-like"/>
    <property type="match status" value="1"/>
</dbReference>
<dbReference type="GO" id="GO:0016791">
    <property type="term" value="F:phosphatase activity"/>
    <property type="evidence" value="ECO:0007669"/>
    <property type="project" value="TreeGrafter"/>
</dbReference>
<dbReference type="InterPro" id="IPR013078">
    <property type="entry name" value="His_Pase_superF_clade-1"/>
</dbReference>
<dbReference type="InterPro" id="IPR050275">
    <property type="entry name" value="PGM_Phosphatase"/>
</dbReference>
<dbReference type="SMART" id="SM00855">
    <property type="entry name" value="PGAM"/>
    <property type="match status" value="1"/>
</dbReference>
<reference evidence="2" key="1">
    <citation type="submission" date="2021-01" db="EMBL/GenBank/DDBJ databases">
        <authorList>
            <person name="Corre E."/>
            <person name="Pelletier E."/>
            <person name="Niang G."/>
            <person name="Scheremetjew M."/>
            <person name="Finn R."/>
            <person name="Kale V."/>
            <person name="Holt S."/>
            <person name="Cochrane G."/>
            <person name="Meng A."/>
            <person name="Brown T."/>
            <person name="Cohen L."/>
        </authorList>
    </citation>
    <scope>NUCLEOTIDE SEQUENCE</scope>
    <source>
        <strain evidence="2">NIES-381</strain>
    </source>
</reference>
<feature type="transmembrane region" description="Helical" evidence="1">
    <location>
        <begin position="22"/>
        <end position="40"/>
    </location>
</feature>
<gene>
    <name evidence="2" type="ORF">EGYM00392_LOCUS27864</name>
</gene>
<keyword evidence="1" id="KW-0472">Membrane</keyword>
<dbReference type="GO" id="GO:0005737">
    <property type="term" value="C:cytoplasm"/>
    <property type="evidence" value="ECO:0007669"/>
    <property type="project" value="TreeGrafter"/>
</dbReference>
<evidence type="ECO:0008006" key="3">
    <source>
        <dbReference type="Google" id="ProtNLM"/>
    </source>
</evidence>
<evidence type="ECO:0000256" key="1">
    <source>
        <dbReference type="SAM" id="Phobius"/>
    </source>
</evidence>
<dbReference type="Pfam" id="PF00300">
    <property type="entry name" value="His_Phos_1"/>
    <property type="match status" value="1"/>
</dbReference>
<organism evidence="2">
    <name type="scientific">Eutreptiella gymnastica</name>
    <dbReference type="NCBI Taxonomy" id="73025"/>
    <lineage>
        <taxon>Eukaryota</taxon>
        <taxon>Discoba</taxon>
        <taxon>Euglenozoa</taxon>
        <taxon>Euglenida</taxon>
        <taxon>Spirocuta</taxon>
        <taxon>Euglenophyceae</taxon>
        <taxon>Eutreptiales</taxon>
        <taxon>Eutreptiaceae</taxon>
        <taxon>Eutreptiella</taxon>
    </lineage>
</organism>
<evidence type="ECO:0000313" key="2">
    <source>
        <dbReference type="EMBL" id="CAD9016755.1"/>
    </source>
</evidence>
<proteinExistence type="predicted"/>